<gene>
    <name evidence="1" type="ORF">BV22DRAFT_1048418</name>
</gene>
<name>A0ACB8BBE0_9AGAM</name>
<keyword evidence="2" id="KW-1185">Reference proteome</keyword>
<dbReference type="Proteomes" id="UP000790709">
    <property type="component" value="Unassembled WGS sequence"/>
</dbReference>
<organism evidence="1 2">
    <name type="scientific">Leucogyrophana mollusca</name>
    <dbReference type="NCBI Taxonomy" id="85980"/>
    <lineage>
        <taxon>Eukaryota</taxon>
        <taxon>Fungi</taxon>
        <taxon>Dikarya</taxon>
        <taxon>Basidiomycota</taxon>
        <taxon>Agaricomycotina</taxon>
        <taxon>Agaricomycetes</taxon>
        <taxon>Agaricomycetidae</taxon>
        <taxon>Boletales</taxon>
        <taxon>Boletales incertae sedis</taxon>
        <taxon>Leucogyrophana</taxon>
    </lineage>
</organism>
<comment type="caution">
    <text evidence="1">The sequence shown here is derived from an EMBL/GenBank/DDBJ whole genome shotgun (WGS) entry which is preliminary data.</text>
</comment>
<sequence length="215" mass="24467">MLAAGPRGHVFMVFCCPLVRGKMEALLRVSIRQELSDEANAETDKGGTSEPMAIIPRRRRTFKFTSTIWDTDHISKAKQYMWARAQRCRCYRGGVTIWDQGEGVGEKGLWSAAANNGNPERISHSTWAKMNVVTVELRGQRHLIFITIQFHSLAIEPLNVLITTRRRSAERLFNLCSSAQHLTQPASGDRLGRPGQKYQSDNEPSHHVKRQWRRA</sequence>
<protein>
    <submittedName>
        <fullName evidence="1">Uncharacterized protein</fullName>
    </submittedName>
</protein>
<evidence type="ECO:0000313" key="2">
    <source>
        <dbReference type="Proteomes" id="UP000790709"/>
    </source>
</evidence>
<evidence type="ECO:0000313" key="1">
    <source>
        <dbReference type="EMBL" id="KAH7923121.1"/>
    </source>
</evidence>
<accession>A0ACB8BBE0</accession>
<dbReference type="EMBL" id="MU266462">
    <property type="protein sequence ID" value="KAH7923121.1"/>
    <property type="molecule type" value="Genomic_DNA"/>
</dbReference>
<proteinExistence type="predicted"/>
<reference evidence="1" key="1">
    <citation type="journal article" date="2021" name="New Phytol.">
        <title>Evolutionary innovations through gain and loss of genes in the ectomycorrhizal Boletales.</title>
        <authorList>
            <person name="Wu G."/>
            <person name="Miyauchi S."/>
            <person name="Morin E."/>
            <person name="Kuo A."/>
            <person name="Drula E."/>
            <person name="Varga T."/>
            <person name="Kohler A."/>
            <person name="Feng B."/>
            <person name="Cao Y."/>
            <person name="Lipzen A."/>
            <person name="Daum C."/>
            <person name="Hundley H."/>
            <person name="Pangilinan J."/>
            <person name="Johnson J."/>
            <person name="Barry K."/>
            <person name="LaButti K."/>
            <person name="Ng V."/>
            <person name="Ahrendt S."/>
            <person name="Min B."/>
            <person name="Choi I.G."/>
            <person name="Park H."/>
            <person name="Plett J.M."/>
            <person name="Magnuson J."/>
            <person name="Spatafora J.W."/>
            <person name="Nagy L.G."/>
            <person name="Henrissat B."/>
            <person name="Grigoriev I.V."/>
            <person name="Yang Z.L."/>
            <person name="Xu J."/>
            <person name="Martin F.M."/>
        </authorList>
    </citation>
    <scope>NUCLEOTIDE SEQUENCE</scope>
    <source>
        <strain evidence="1">KUC20120723A-06</strain>
    </source>
</reference>